<dbReference type="InterPro" id="IPR000182">
    <property type="entry name" value="GNAT_dom"/>
</dbReference>
<organism evidence="4 5">
    <name type="scientific">Prymnesium parvum</name>
    <name type="common">Toxic golden alga</name>
    <dbReference type="NCBI Taxonomy" id="97485"/>
    <lineage>
        <taxon>Eukaryota</taxon>
        <taxon>Haptista</taxon>
        <taxon>Haptophyta</taxon>
        <taxon>Prymnesiophyceae</taxon>
        <taxon>Prymnesiales</taxon>
        <taxon>Prymnesiaceae</taxon>
        <taxon>Prymnesium</taxon>
    </lineage>
</organism>
<dbReference type="Proteomes" id="UP001515480">
    <property type="component" value="Unassembled WGS sequence"/>
</dbReference>
<evidence type="ECO:0000313" key="5">
    <source>
        <dbReference type="Proteomes" id="UP001515480"/>
    </source>
</evidence>
<dbReference type="GO" id="GO:0016747">
    <property type="term" value="F:acyltransferase activity, transferring groups other than amino-acyl groups"/>
    <property type="evidence" value="ECO:0007669"/>
    <property type="project" value="InterPro"/>
</dbReference>
<reference evidence="4 5" key="1">
    <citation type="journal article" date="2024" name="Science">
        <title>Giant polyketide synthase enzymes in the biosynthesis of giant marine polyether toxins.</title>
        <authorList>
            <person name="Fallon T.R."/>
            <person name="Shende V.V."/>
            <person name="Wierzbicki I.H."/>
            <person name="Pendleton A.L."/>
            <person name="Watervoot N.F."/>
            <person name="Auber R.P."/>
            <person name="Gonzalez D.J."/>
            <person name="Wisecaver J.H."/>
            <person name="Moore B.S."/>
        </authorList>
    </citation>
    <scope>NUCLEOTIDE SEQUENCE [LARGE SCALE GENOMIC DNA]</scope>
    <source>
        <strain evidence="4 5">12B1</strain>
    </source>
</reference>
<dbReference type="InterPro" id="IPR016181">
    <property type="entry name" value="Acyl_CoA_acyltransferase"/>
</dbReference>
<evidence type="ECO:0000313" key="4">
    <source>
        <dbReference type="EMBL" id="KAL1507180.1"/>
    </source>
</evidence>
<sequence length="161" mass="17952">MTPLALAHLHQQVLEFATIICGDATRITKEQIVELEAANMESHPRNGDPFEAYLSRMDLLVHTAMTSEGELVGFAISCNEGRGKVYVYELHVTAAHRRRGIARALLELCEQSSTSRGRNSPLLELQVHTANSAAQGFYTHMGFVHMRQICNGSVCVMQRKR</sequence>
<dbReference type="SUPFAM" id="SSF55729">
    <property type="entry name" value="Acyl-CoA N-acyltransferases (Nat)"/>
    <property type="match status" value="1"/>
</dbReference>
<name>A0AB34ITT8_PRYPA</name>
<keyword evidence="2" id="KW-0012">Acyltransferase</keyword>
<gene>
    <name evidence="4" type="ORF">AB1Y20_008031</name>
</gene>
<dbReference type="CDD" id="cd04301">
    <property type="entry name" value="NAT_SF"/>
    <property type="match status" value="1"/>
</dbReference>
<keyword evidence="1" id="KW-0808">Transferase</keyword>
<dbReference type="AlphaFoldDB" id="A0AB34ITT8"/>
<accession>A0AB34ITT8</accession>
<dbReference type="Pfam" id="PF00583">
    <property type="entry name" value="Acetyltransf_1"/>
    <property type="match status" value="1"/>
</dbReference>
<keyword evidence="5" id="KW-1185">Reference proteome</keyword>
<dbReference type="PROSITE" id="PS51186">
    <property type="entry name" value="GNAT"/>
    <property type="match status" value="1"/>
</dbReference>
<dbReference type="EMBL" id="JBGBPQ010000018">
    <property type="protein sequence ID" value="KAL1507180.1"/>
    <property type="molecule type" value="Genomic_DNA"/>
</dbReference>
<dbReference type="InterPro" id="IPR050832">
    <property type="entry name" value="Bact_Acetyltransf"/>
</dbReference>
<dbReference type="PANTHER" id="PTHR43877">
    <property type="entry name" value="AMINOALKYLPHOSPHONATE N-ACETYLTRANSFERASE-RELATED-RELATED"/>
    <property type="match status" value="1"/>
</dbReference>
<proteinExistence type="predicted"/>
<dbReference type="Gene3D" id="3.40.630.30">
    <property type="match status" value="1"/>
</dbReference>
<evidence type="ECO:0000256" key="1">
    <source>
        <dbReference type="ARBA" id="ARBA00022679"/>
    </source>
</evidence>
<protein>
    <recommendedName>
        <fullName evidence="3">N-acetyltransferase domain-containing protein</fullName>
    </recommendedName>
</protein>
<feature type="domain" description="N-acetyltransferase" evidence="3">
    <location>
        <begin position="19"/>
        <end position="161"/>
    </location>
</feature>
<evidence type="ECO:0000256" key="2">
    <source>
        <dbReference type="ARBA" id="ARBA00023315"/>
    </source>
</evidence>
<evidence type="ECO:0000259" key="3">
    <source>
        <dbReference type="PROSITE" id="PS51186"/>
    </source>
</evidence>
<comment type="caution">
    <text evidence="4">The sequence shown here is derived from an EMBL/GenBank/DDBJ whole genome shotgun (WGS) entry which is preliminary data.</text>
</comment>